<dbReference type="SUPFAM" id="SSF46894">
    <property type="entry name" value="C-terminal effector domain of the bipartite response regulators"/>
    <property type="match status" value="1"/>
</dbReference>
<dbReference type="PANTHER" id="PTHR35807:SF1">
    <property type="entry name" value="TRANSCRIPTIONAL REGULATOR REDD"/>
    <property type="match status" value="1"/>
</dbReference>
<evidence type="ECO:0000313" key="5">
    <source>
        <dbReference type="Proteomes" id="UP001597260"/>
    </source>
</evidence>
<accession>A0ABW3YK50</accession>
<evidence type="ECO:0000259" key="3">
    <source>
        <dbReference type="SMART" id="SM01043"/>
    </source>
</evidence>
<keyword evidence="2" id="KW-0804">Transcription</keyword>
<sequence>MLSMLVIRPNEWVPEERLANFGWGPRGATRAALHCAVSRLRRCLARYSDRNWIEHSDAGYRISVPPERVDTAVFRQTVEDAAKAGGGVVRLQRLGTALRVWRGRPLTHTSDWVRCDPEVLALERDRLQCGYDLADLGLSCGRAQTALPLIERLAVELPYDEPLQARRLLLMNAVGRRAEALRLYDRIRRQLADELGVDPSGTLRTTHLALLGDGSDEMVGESARVLQTYRREQVRRRRQRRSVVKHALSRPLPR</sequence>
<feature type="domain" description="Bacterial transcriptional activator" evidence="3">
    <location>
        <begin position="69"/>
        <end position="211"/>
    </location>
</feature>
<dbReference type="RefSeq" id="WP_377576221.1">
    <property type="nucleotide sequence ID" value="NZ_JBHTMP010000060.1"/>
</dbReference>
<comment type="caution">
    <text evidence="4">The sequence shown here is derived from an EMBL/GenBank/DDBJ whole genome shotgun (WGS) entry which is preliminary data.</text>
</comment>
<dbReference type="CDD" id="cd15831">
    <property type="entry name" value="BTAD"/>
    <property type="match status" value="1"/>
</dbReference>
<dbReference type="SUPFAM" id="SSF48452">
    <property type="entry name" value="TPR-like"/>
    <property type="match status" value="1"/>
</dbReference>
<evidence type="ECO:0000256" key="1">
    <source>
        <dbReference type="ARBA" id="ARBA00023015"/>
    </source>
</evidence>
<dbReference type="Pfam" id="PF03704">
    <property type="entry name" value="BTAD"/>
    <property type="match status" value="1"/>
</dbReference>
<gene>
    <name evidence="4" type="ORF">ACFQ4H_27685</name>
</gene>
<keyword evidence="1" id="KW-0805">Transcription regulation</keyword>
<organism evidence="4 5">
    <name type="scientific">Micromonospora sonneratiae</name>
    <dbReference type="NCBI Taxonomy" id="1184706"/>
    <lineage>
        <taxon>Bacteria</taxon>
        <taxon>Bacillati</taxon>
        <taxon>Actinomycetota</taxon>
        <taxon>Actinomycetes</taxon>
        <taxon>Micromonosporales</taxon>
        <taxon>Micromonosporaceae</taxon>
        <taxon>Micromonospora</taxon>
    </lineage>
</organism>
<reference evidence="5" key="1">
    <citation type="journal article" date="2019" name="Int. J. Syst. Evol. Microbiol.">
        <title>The Global Catalogue of Microorganisms (GCM) 10K type strain sequencing project: providing services to taxonomists for standard genome sequencing and annotation.</title>
        <authorList>
            <consortium name="The Broad Institute Genomics Platform"/>
            <consortium name="The Broad Institute Genome Sequencing Center for Infectious Disease"/>
            <person name="Wu L."/>
            <person name="Ma J."/>
        </authorList>
    </citation>
    <scope>NUCLEOTIDE SEQUENCE [LARGE SCALE GENOMIC DNA]</scope>
    <source>
        <strain evidence="5">JCM 31037</strain>
    </source>
</reference>
<dbReference type="Gene3D" id="1.25.40.10">
    <property type="entry name" value="Tetratricopeptide repeat domain"/>
    <property type="match status" value="1"/>
</dbReference>
<protein>
    <submittedName>
        <fullName evidence="4">BTAD domain-containing putative transcriptional regulator</fullName>
    </submittedName>
</protein>
<dbReference type="Gene3D" id="1.10.10.10">
    <property type="entry name" value="Winged helix-like DNA-binding domain superfamily/Winged helix DNA-binding domain"/>
    <property type="match status" value="1"/>
</dbReference>
<dbReference type="InterPro" id="IPR011990">
    <property type="entry name" value="TPR-like_helical_dom_sf"/>
</dbReference>
<dbReference type="SMART" id="SM01043">
    <property type="entry name" value="BTAD"/>
    <property type="match status" value="1"/>
</dbReference>
<keyword evidence="5" id="KW-1185">Reference proteome</keyword>
<dbReference type="InterPro" id="IPR005158">
    <property type="entry name" value="BTAD"/>
</dbReference>
<evidence type="ECO:0000313" key="4">
    <source>
        <dbReference type="EMBL" id="MFD1324873.1"/>
    </source>
</evidence>
<name>A0ABW3YK50_9ACTN</name>
<dbReference type="PANTHER" id="PTHR35807">
    <property type="entry name" value="TRANSCRIPTIONAL REGULATOR REDD-RELATED"/>
    <property type="match status" value="1"/>
</dbReference>
<dbReference type="Proteomes" id="UP001597260">
    <property type="component" value="Unassembled WGS sequence"/>
</dbReference>
<dbReference type="InterPro" id="IPR016032">
    <property type="entry name" value="Sig_transdc_resp-reg_C-effctor"/>
</dbReference>
<proteinExistence type="predicted"/>
<dbReference type="InterPro" id="IPR051677">
    <property type="entry name" value="AfsR-DnrI-RedD_regulator"/>
</dbReference>
<dbReference type="EMBL" id="JBHTMP010000060">
    <property type="protein sequence ID" value="MFD1324873.1"/>
    <property type="molecule type" value="Genomic_DNA"/>
</dbReference>
<evidence type="ECO:0000256" key="2">
    <source>
        <dbReference type="ARBA" id="ARBA00023163"/>
    </source>
</evidence>
<dbReference type="InterPro" id="IPR036388">
    <property type="entry name" value="WH-like_DNA-bd_sf"/>
</dbReference>